<keyword evidence="2" id="KW-1185">Reference proteome</keyword>
<organism evidence="1 2">
    <name type="scientific">Puccinia sorghi</name>
    <dbReference type="NCBI Taxonomy" id="27349"/>
    <lineage>
        <taxon>Eukaryota</taxon>
        <taxon>Fungi</taxon>
        <taxon>Dikarya</taxon>
        <taxon>Basidiomycota</taxon>
        <taxon>Pucciniomycotina</taxon>
        <taxon>Pucciniomycetes</taxon>
        <taxon>Pucciniales</taxon>
        <taxon>Pucciniaceae</taxon>
        <taxon>Puccinia</taxon>
    </lineage>
</organism>
<accession>A0A0L6UIC9</accession>
<protein>
    <submittedName>
        <fullName evidence="1">Uncharacterized protein</fullName>
    </submittedName>
</protein>
<evidence type="ECO:0000313" key="2">
    <source>
        <dbReference type="Proteomes" id="UP000037035"/>
    </source>
</evidence>
<name>A0A0L6UIC9_9BASI</name>
<evidence type="ECO:0000313" key="1">
    <source>
        <dbReference type="EMBL" id="KNZ48309.1"/>
    </source>
</evidence>
<dbReference type="VEuPathDB" id="FungiDB:VP01_5761g2"/>
<gene>
    <name evidence="1" type="ORF">VP01_5761g2</name>
</gene>
<dbReference type="Proteomes" id="UP000037035">
    <property type="component" value="Unassembled WGS sequence"/>
</dbReference>
<comment type="caution">
    <text evidence="1">The sequence shown here is derived from an EMBL/GenBank/DDBJ whole genome shotgun (WGS) entry which is preliminary data.</text>
</comment>
<proteinExistence type="predicted"/>
<reference evidence="1 2" key="1">
    <citation type="submission" date="2015-08" db="EMBL/GenBank/DDBJ databases">
        <title>Next Generation Sequencing and Analysis of the Genome of Puccinia sorghi L Schw, the Causal Agent of Maize Common Rust.</title>
        <authorList>
            <person name="Rochi L."/>
            <person name="Burguener G."/>
            <person name="Darino M."/>
            <person name="Turjanski A."/>
            <person name="Kreff E."/>
            <person name="Dieguez M.J."/>
            <person name="Sacco F."/>
        </authorList>
    </citation>
    <scope>NUCLEOTIDE SEQUENCE [LARGE SCALE GENOMIC DNA]</scope>
    <source>
        <strain evidence="1 2">RO10H11247</strain>
    </source>
</reference>
<dbReference type="AlphaFoldDB" id="A0A0L6UIC9"/>
<dbReference type="EMBL" id="LAVV01011009">
    <property type="protein sequence ID" value="KNZ48309.1"/>
    <property type="molecule type" value="Genomic_DNA"/>
</dbReference>
<sequence length="45" mass="5266">MGLSCQLPKKTQAALEKIKQNVYEKDPTECYWGITNKNNFRLCFL</sequence>